<dbReference type="WBParaSite" id="ACRNAN_scaffold5635.g14537.t1">
    <property type="protein sequence ID" value="ACRNAN_scaffold5635.g14537.t1"/>
    <property type="gene ID" value="ACRNAN_scaffold5635.g14537"/>
</dbReference>
<sequence length="111" mass="10983">MCKITISLFLVAILVNLIYSKIENTAKLGDILLKRQLRQVVSGCSSGSTQSGAGSLDTGTSGSGCAEGNVATQSGSGTGQGSVAGVPVANGAGDSNSGGKFYVLGQTVVNK</sequence>
<name>A0A914E419_9BILA</name>
<reference evidence="4" key="1">
    <citation type="submission" date="2022-11" db="UniProtKB">
        <authorList>
            <consortium name="WormBaseParasite"/>
        </authorList>
    </citation>
    <scope>IDENTIFICATION</scope>
</reference>
<evidence type="ECO:0000313" key="4">
    <source>
        <dbReference type="WBParaSite" id="ACRNAN_scaffold5635.g14537.t1"/>
    </source>
</evidence>
<dbReference type="AlphaFoldDB" id="A0A914E419"/>
<proteinExistence type="predicted"/>
<evidence type="ECO:0000256" key="2">
    <source>
        <dbReference type="SAM" id="SignalP"/>
    </source>
</evidence>
<dbReference type="Proteomes" id="UP000887540">
    <property type="component" value="Unplaced"/>
</dbReference>
<keyword evidence="2" id="KW-0732">Signal</keyword>
<feature type="region of interest" description="Disordered" evidence="1">
    <location>
        <begin position="43"/>
        <end position="62"/>
    </location>
</feature>
<feature type="region of interest" description="Disordered" evidence="1">
    <location>
        <begin position="91"/>
        <end position="111"/>
    </location>
</feature>
<feature type="chain" id="PRO_5037594382" evidence="2">
    <location>
        <begin position="21"/>
        <end position="111"/>
    </location>
</feature>
<organism evidence="3 4">
    <name type="scientific">Acrobeloides nanus</name>
    <dbReference type="NCBI Taxonomy" id="290746"/>
    <lineage>
        <taxon>Eukaryota</taxon>
        <taxon>Metazoa</taxon>
        <taxon>Ecdysozoa</taxon>
        <taxon>Nematoda</taxon>
        <taxon>Chromadorea</taxon>
        <taxon>Rhabditida</taxon>
        <taxon>Tylenchina</taxon>
        <taxon>Cephalobomorpha</taxon>
        <taxon>Cephaloboidea</taxon>
        <taxon>Cephalobidae</taxon>
        <taxon>Acrobeloides</taxon>
    </lineage>
</organism>
<evidence type="ECO:0000256" key="1">
    <source>
        <dbReference type="SAM" id="MobiDB-lite"/>
    </source>
</evidence>
<accession>A0A914E419</accession>
<keyword evidence="3" id="KW-1185">Reference proteome</keyword>
<protein>
    <submittedName>
        <fullName evidence="4">Uncharacterized protein</fullName>
    </submittedName>
</protein>
<feature type="compositionally biased region" description="Polar residues" evidence="1">
    <location>
        <begin position="43"/>
        <end position="60"/>
    </location>
</feature>
<feature type="signal peptide" evidence="2">
    <location>
        <begin position="1"/>
        <end position="20"/>
    </location>
</feature>
<evidence type="ECO:0000313" key="3">
    <source>
        <dbReference type="Proteomes" id="UP000887540"/>
    </source>
</evidence>